<dbReference type="Pfam" id="PF02098">
    <property type="entry name" value="His_binding"/>
    <property type="match status" value="1"/>
</dbReference>
<dbReference type="AlphaFoldDB" id="A0A023FQG0"/>
<dbReference type="GO" id="GO:0043176">
    <property type="term" value="F:amine binding"/>
    <property type="evidence" value="ECO:0007669"/>
    <property type="project" value="InterPro"/>
</dbReference>
<feature type="signal peptide" evidence="1">
    <location>
        <begin position="1"/>
        <end position="16"/>
    </location>
</feature>
<evidence type="ECO:0008006" key="3">
    <source>
        <dbReference type="Google" id="ProtNLM"/>
    </source>
</evidence>
<protein>
    <recommendedName>
        <fullName evidence="3">Lipocalin-2 1</fullName>
    </recommendedName>
</protein>
<dbReference type="GO" id="GO:0030682">
    <property type="term" value="P:symbiont-mediated perturbation of host defenses"/>
    <property type="evidence" value="ECO:0007669"/>
    <property type="project" value="InterPro"/>
</dbReference>
<reference evidence="2" key="1">
    <citation type="submission" date="2014-03" db="EMBL/GenBank/DDBJ databases">
        <title>The sialotranscriptome of Amblyomma triste, Amblyomma parvum and Amblyomma cajennense ticks, uncovered by 454-based RNA-seq.</title>
        <authorList>
            <person name="Garcia G.R."/>
            <person name="Gardinassi L.G."/>
            <person name="Ribeiro J.M."/>
            <person name="Anatriello E."/>
            <person name="Ferreira B.R."/>
            <person name="Moreira H.N."/>
            <person name="Mafra C."/>
            <person name="Olegario M.M."/>
            <person name="Szabo P.J."/>
            <person name="Miranda-Santos I.K."/>
            <person name="Maruyama S.R."/>
        </authorList>
    </citation>
    <scope>NUCLEOTIDE SEQUENCE</scope>
    <source>
        <strain evidence="2">Uberlandia</strain>
        <tissue evidence="2">Salivary glands</tissue>
    </source>
</reference>
<dbReference type="Gene3D" id="2.40.128.20">
    <property type="match status" value="1"/>
</dbReference>
<evidence type="ECO:0000256" key="1">
    <source>
        <dbReference type="SAM" id="SignalP"/>
    </source>
</evidence>
<name>A0A023FQG0_AMBCJ</name>
<organism evidence="2">
    <name type="scientific">Amblyomma cajennense</name>
    <name type="common">Cayenne tick</name>
    <name type="synonym">Acarus cajennensis</name>
    <dbReference type="NCBI Taxonomy" id="34607"/>
    <lineage>
        <taxon>Eukaryota</taxon>
        <taxon>Metazoa</taxon>
        <taxon>Ecdysozoa</taxon>
        <taxon>Arthropoda</taxon>
        <taxon>Chelicerata</taxon>
        <taxon>Arachnida</taxon>
        <taxon>Acari</taxon>
        <taxon>Parasitiformes</taxon>
        <taxon>Ixodida</taxon>
        <taxon>Ixodoidea</taxon>
        <taxon>Ixodidae</taxon>
        <taxon>Amblyomminae</taxon>
        <taxon>Amblyomma</taxon>
    </lineage>
</organism>
<dbReference type="EMBL" id="GBBK01000455">
    <property type="protein sequence ID" value="JAC24027.1"/>
    <property type="molecule type" value="mRNA"/>
</dbReference>
<dbReference type="InterPro" id="IPR002970">
    <property type="entry name" value="Tick_his-bd"/>
</dbReference>
<accession>A0A023FQG0</accession>
<keyword evidence="1" id="KW-0732">Signal</keyword>
<dbReference type="SUPFAM" id="SSF50814">
    <property type="entry name" value="Lipocalins"/>
    <property type="match status" value="1"/>
</dbReference>
<dbReference type="InterPro" id="IPR012674">
    <property type="entry name" value="Calycin"/>
</dbReference>
<proteinExistence type="evidence at transcript level"/>
<evidence type="ECO:0000313" key="2">
    <source>
        <dbReference type="EMBL" id="JAC24027.1"/>
    </source>
</evidence>
<sequence length="178" mass="20723">MSFFSLALFLALGVTAFGYTSSPTLEDLREAISTNQNIWVTQRTYERKTGGQNHRCVYVRKTSAPDQPYEFDQYFRHGETWDNIHLYADISQEPSKDPVLTVRNGKGSRGIPYSFLFWNRDSHCAILSFRNEKGQNEFELHVWNDDLRHPGVVQCQQELHRISEGRELSIYENDCKPN</sequence>
<feature type="chain" id="PRO_5001515739" description="Lipocalin-2 1" evidence="1">
    <location>
        <begin position="17"/>
        <end position="178"/>
    </location>
</feature>